<sequence>MADNNPQEQALAALVAQLPKKRNFDSPPLQLWDPPLSGDIDIVIRSDGSWWHEGSEIRRPAIVRVFASILRREADGDYYLVTPAEKWRIKVDAHPLLIVDFERSESDSGTALIKACLNTGKQYPLDKDHPLFLEPEQDKVAGIALPHGLSALCSRSAWYRLVEDAEEEAGVLGVRSAGIFWPLQ</sequence>
<dbReference type="RefSeq" id="WP_182169011.1">
    <property type="nucleotide sequence ID" value="NZ_JACFXU010000013.1"/>
</dbReference>
<dbReference type="Pfam" id="PF06938">
    <property type="entry name" value="DUF1285_N"/>
    <property type="match status" value="1"/>
</dbReference>
<protein>
    <submittedName>
        <fullName evidence="3">DUF1285 domain-containing protein</fullName>
    </submittedName>
</protein>
<dbReference type="Gene3D" id="2.30.270.10">
    <property type="entry name" value="duf1285 protein"/>
    <property type="match status" value="1"/>
</dbReference>
<gene>
    <name evidence="3" type="ORF">H2508_03640</name>
</gene>
<comment type="caution">
    <text evidence="3">The sequence shown here is derived from an EMBL/GenBank/DDBJ whole genome shotgun (WGS) entry which is preliminary data.</text>
</comment>
<organism evidence="3 4">
    <name type="scientific">Sediminihaliea albiluteola</name>
    <dbReference type="NCBI Taxonomy" id="2758564"/>
    <lineage>
        <taxon>Bacteria</taxon>
        <taxon>Pseudomonadati</taxon>
        <taxon>Pseudomonadota</taxon>
        <taxon>Gammaproteobacteria</taxon>
        <taxon>Cellvibrionales</taxon>
        <taxon>Halieaceae</taxon>
        <taxon>Sediminihaliea</taxon>
    </lineage>
</organism>
<reference evidence="3 4" key="1">
    <citation type="submission" date="2020-07" db="EMBL/GenBank/DDBJ databases">
        <title>Halieaceae bacterium, F7430, whole genome shotgun sequencing project.</title>
        <authorList>
            <person name="Jiang S."/>
            <person name="Liu Z.W."/>
            <person name="Du Z.J."/>
        </authorList>
    </citation>
    <scope>NUCLEOTIDE SEQUENCE [LARGE SCALE GENOMIC DNA]</scope>
    <source>
        <strain evidence="3 4">F7430</strain>
    </source>
</reference>
<evidence type="ECO:0000259" key="1">
    <source>
        <dbReference type="Pfam" id="PF06938"/>
    </source>
</evidence>
<dbReference type="InterPro" id="IPR010707">
    <property type="entry name" value="DUF1285"/>
</dbReference>
<dbReference type="Proteomes" id="UP000539350">
    <property type="component" value="Unassembled WGS sequence"/>
</dbReference>
<dbReference type="Gene3D" id="3.10.540.10">
    <property type="entry name" value="duf1285 like domain"/>
    <property type="match status" value="1"/>
</dbReference>
<dbReference type="Pfam" id="PF21028">
    <property type="entry name" value="DUF1285_C"/>
    <property type="match status" value="1"/>
</dbReference>
<keyword evidence="4" id="KW-1185">Reference proteome</keyword>
<dbReference type="InterPro" id="IPR048342">
    <property type="entry name" value="DUF1285_C"/>
</dbReference>
<evidence type="ECO:0000313" key="4">
    <source>
        <dbReference type="Proteomes" id="UP000539350"/>
    </source>
</evidence>
<dbReference type="PIRSF" id="PIRSF029557">
    <property type="entry name" value="UCP029557"/>
    <property type="match status" value="1"/>
</dbReference>
<name>A0A7W2TUN2_9GAMM</name>
<evidence type="ECO:0000259" key="2">
    <source>
        <dbReference type="Pfam" id="PF21028"/>
    </source>
</evidence>
<proteinExistence type="predicted"/>
<feature type="domain" description="DUF1285" evidence="2">
    <location>
        <begin position="95"/>
        <end position="183"/>
    </location>
</feature>
<dbReference type="InterPro" id="IPR023361">
    <property type="entry name" value="DUF1285_beta_roll_sf"/>
</dbReference>
<dbReference type="EMBL" id="JACFXU010000013">
    <property type="protein sequence ID" value="MBA6412195.1"/>
    <property type="molecule type" value="Genomic_DNA"/>
</dbReference>
<evidence type="ECO:0000313" key="3">
    <source>
        <dbReference type="EMBL" id="MBA6412195.1"/>
    </source>
</evidence>
<dbReference type="AlphaFoldDB" id="A0A7W2TUN2"/>
<accession>A0A7W2TUN2</accession>
<feature type="domain" description="DUF1285" evidence="1">
    <location>
        <begin position="27"/>
        <end position="92"/>
    </location>
</feature>
<dbReference type="InterPro" id="IPR048341">
    <property type="entry name" value="DUF1285_N"/>
</dbReference>